<proteinExistence type="predicted"/>
<dbReference type="AlphaFoldDB" id="A0A5N6UJ74"/>
<name>A0A5N6UJ74_ASPTM</name>
<organism evidence="1 2">
    <name type="scientific">Aspergillus tamarii</name>
    <dbReference type="NCBI Taxonomy" id="41984"/>
    <lineage>
        <taxon>Eukaryota</taxon>
        <taxon>Fungi</taxon>
        <taxon>Dikarya</taxon>
        <taxon>Ascomycota</taxon>
        <taxon>Pezizomycotina</taxon>
        <taxon>Eurotiomycetes</taxon>
        <taxon>Eurotiomycetidae</taxon>
        <taxon>Eurotiales</taxon>
        <taxon>Aspergillaceae</taxon>
        <taxon>Aspergillus</taxon>
        <taxon>Aspergillus subgen. Circumdati</taxon>
    </lineage>
</organism>
<keyword evidence="2" id="KW-1185">Reference proteome</keyword>
<sequence>MYEYVWMPIVWSLFPFYLKNFSHSTLDCLSHALPSFRPFVRSYNHCWVNQSEWTFWIATTPKKQRGARFVSPTPDMTE</sequence>
<gene>
    <name evidence="1" type="ORF">BDV40DRAFT_276633</name>
</gene>
<protein>
    <submittedName>
        <fullName evidence="1">Uncharacterized protein</fullName>
    </submittedName>
</protein>
<evidence type="ECO:0000313" key="1">
    <source>
        <dbReference type="EMBL" id="KAE8158131.1"/>
    </source>
</evidence>
<reference evidence="1 2" key="1">
    <citation type="submission" date="2019-04" db="EMBL/GenBank/DDBJ databases">
        <title>Friends and foes A comparative genomics study of 23 Aspergillus species from section Flavi.</title>
        <authorList>
            <consortium name="DOE Joint Genome Institute"/>
            <person name="Kjaerbolling I."/>
            <person name="Vesth T."/>
            <person name="Frisvad J.C."/>
            <person name="Nybo J.L."/>
            <person name="Theobald S."/>
            <person name="Kildgaard S."/>
            <person name="Isbrandt T."/>
            <person name="Kuo A."/>
            <person name="Sato A."/>
            <person name="Lyhne E.K."/>
            <person name="Kogle M.E."/>
            <person name="Wiebenga A."/>
            <person name="Kun R.S."/>
            <person name="Lubbers R.J."/>
            <person name="Makela M.R."/>
            <person name="Barry K."/>
            <person name="Chovatia M."/>
            <person name="Clum A."/>
            <person name="Daum C."/>
            <person name="Haridas S."/>
            <person name="He G."/>
            <person name="LaButti K."/>
            <person name="Lipzen A."/>
            <person name="Mondo S."/>
            <person name="Riley R."/>
            <person name="Salamov A."/>
            <person name="Simmons B.A."/>
            <person name="Magnuson J.K."/>
            <person name="Henrissat B."/>
            <person name="Mortensen U.H."/>
            <person name="Larsen T.O."/>
            <person name="Devries R.P."/>
            <person name="Grigoriev I.V."/>
            <person name="Machida M."/>
            <person name="Baker S.E."/>
            <person name="Andersen M.R."/>
        </authorList>
    </citation>
    <scope>NUCLEOTIDE SEQUENCE [LARGE SCALE GENOMIC DNA]</scope>
    <source>
        <strain evidence="1 2">CBS 117626</strain>
    </source>
</reference>
<dbReference type="EMBL" id="ML738703">
    <property type="protein sequence ID" value="KAE8158131.1"/>
    <property type="molecule type" value="Genomic_DNA"/>
</dbReference>
<evidence type="ECO:0000313" key="2">
    <source>
        <dbReference type="Proteomes" id="UP000326950"/>
    </source>
</evidence>
<dbReference type="Proteomes" id="UP000326950">
    <property type="component" value="Unassembled WGS sequence"/>
</dbReference>
<accession>A0A5N6UJ74</accession>